<feature type="transmembrane region" description="Helical" evidence="2">
    <location>
        <begin position="205"/>
        <end position="225"/>
    </location>
</feature>
<dbReference type="PANTHER" id="PTHR34391">
    <property type="entry name" value="UPF0658 GOLGI APPARATUS MEMBRANE PROTEIN C1952.10C-RELATED"/>
    <property type="match status" value="1"/>
</dbReference>
<dbReference type="KEGG" id="cdep:91084959"/>
<evidence type="ECO:0000256" key="2">
    <source>
        <dbReference type="SAM" id="Phobius"/>
    </source>
</evidence>
<dbReference type="AlphaFoldDB" id="A0AAJ8JNR5"/>
<evidence type="ECO:0000256" key="1">
    <source>
        <dbReference type="SAM" id="MobiDB-lite"/>
    </source>
</evidence>
<dbReference type="Proteomes" id="UP000094043">
    <property type="component" value="Chromosome 1"/>
</dbReference>
<feature type="transmembrane region" description="Helical" evidence="2">
    <location>
        <begin position="297"/>
        <end position="322"/>
    </location>
</feature>
<feature type="region of interest" description="Disordered" evidence="1">
    <location>
        <begin position="27"/>
        <end position="56"/>
    </location>
</feature>
<keyword evidence="2" id="KW-0812">Transmembrane</keyword>
<reference evidence="3" key="1">
    <citation type="submission" date="2016-06" db="EMBL/GenBank/DDBJ databases">
        <authorList>
            <person name="Cuomo C."/>
            <person name="Litvintseva A."/>
            <person name="Heitman J."/>
            <person name="Chen Y."/>
            <person name="Sun S."/>
            <person name="Springer D."/>
            <person name="Dromer F."/>
            <person name="Young S."/>
            <person name="Zeng Q."/>
            <person name="Chapman S."/>
            <person name="Gujja S."/>
            <person name="Saif S."/>
            <person name="Birren B."/>
        </authorList>
    </citation>
    <scope>NUCLEOTIDE SEQUENCE</scope>
    <source>
        <strain evidence="3">CBS 7841</strain>
    </source>
</reference>
<accession>A0AAJ8JNR5</accession>
<protein>
    <submittedName>
        <fullName evidence="3">Uncharacterized protein</fullName>
    </submittedName>
</protein>
<dbReference type="RefSeq" id="XP_066066296.1">
    <property type="nucleotide sequence ID" value="XM_066210199.1"/>
</dbReference>
<keyword evidence="4" id="KW-1185">Reference proteome</keyword>
<dbReference type="InterPro" id="IPR040410">
    <property type="entry name" value="UPF0658_Golgi"/>
</dbReference>
<evidence type="ECO:0000313" key="3">
    <source>
        <dbReference type="EMBL" id="WVN85596.1"/>
    </source>
</evidence>
<sequence>MSLYSNGQERFTITDYVYDRGQIPHRDASTSALGSRAEPTDIIHPTSHQTPSDGLRAQPLVPTLAHPTMDHCERGDAQSIFSDVSAKRGSEFISEKDYGLDFGPPPPPKLRWYDRFVPSTLLTRLLLATVVVELVIDLTIEGNILYRFNGEVKSTHSTELELENRRRLPIYLIIFGLAHWQRYRFLGADLMIRSYFFKFQVFECICYFSAFFCAGFGIQFIWLVLNPDDVEYIITWIAFPLLIVFLVIGRFAAQYENITCMATFMVGLCAGIAYFVFKLVRIWQQSATTYVHLEKSLTTFAALSIASLLACELWGLMVWINFGKGLKHAMMAKNGSGMWAGLKGFWLNGGQVSEEKPQEISMSQRRIIE</sequence>
<reference evidence="3" key="2">
    <citation type="journal article" date="2022" name="Elife">
        <title>Obligate sexual reproduction of a homothallic fungus closely related to the Cryptococcus pathogenic species complex.</title>
        <authorList>
            <person name="Passer A.R."/>
            <person name="Clancey S.A."/>
            <person name="Shea T."/>
            <person name="David-Palma M."/>
            <person name="Averette A.F."/>
            <person name="Boekhout T."/>
            <person name="Porcel B.M."/>
            <person name="Nowrousian M."/>
            <person name="Cuomo C.A."/>
            <person name="Sun S."/>
            <person name="Heitman J."/>
            <person name="Coelho M.A."/>
        </authorList>
    </citation>
    <scope>NUCLEOTIDE SEQUENCE</scope>
    <source>
        <strain evidence="3">CBS 7841</strain>
    </source>
</reference>
<keyword evidence="2" id="KW-0472">Membrane</keyword>
<organism evidence="3 4">
    <name type="scientific">Cryptococcus depauperatus CBS 7841</name>
    <dbReference type="NCBI Taxonomy" id="1295531"/>
    <lineage>
        <taxon>Eukaryota</taxon>
        <taxon>Fungi</taxon>
        <taxon>Dikarya</taxon>
        <taxon>Basidiomycota</taxon>
        <taxon>Agaricomycotina</taxon>
        <taxon>Tremellomycetes</taxon>
        <taxon>Tremellales</taxon>
        <taxon>Cryptococcaceae</taxon>
        <taxon>Cryptococcus</taxon>
    </lineage>
</organism>
<evidence type="ECO:0000313" key="4">
    <source>
        <dbReference type="Proteomes" id="UP000094043"/>
    </source>
</evidence>
<dbReference type="GO" id="GO:0005794">
    <property type="term" value="C:Golgi apparatus"/>
    <property type="evidence" value="ECO:0007669"/>
    <property type="project" value="TreeGrafter"/>
</dbReference>
<dbReference type="EMBL" id="CP143784">
    <property type="protein sequence ID" value="WVN85596.1"/>
    <property type="molecule type" value="Genomic_DNA"/>
</dbReference>
<feature type="transmembrane region" description="Helical" evidence="2">
    <location>
        <begin position="231"/>
        <end position="251"/>
    </location>
</feature>
<reference evidence="3" key="3">
    <citation type="submission" date="2024-01" db="EMBL/GenBank/DDBJ databases">
        <authorList>
            <person name="Coelho M.A."/>
            <person name="David-Palma M."/>
            <person name="Shea T."/>
            <person name="Sun S."/>
            <person name="Cuomo C.A."/>
            <person name="Heitman J."/>
        </authorList>
    </citation>
    <scope>NUCLEOTIDE SEQUENCE</scope>
    <source>
        <strain evidence="3">CBS 7841</strain>
    </source>
</reference>
<dbReference type="GeneID" id="91084959"/>
<gene>
    <name evidence="3" type="ORF">L203_100745</name>
</gene>
<proteinExistence type="predicted"/>
<dbReference type="PANTHER" id="PTHR34391:SF2">
    <property type="entry name" value="TRP C-TERMINAL DOMAIN-CONTAINING PROTEIN"/>
    <property type="match status" value="1"/>
</dbReference>
<feature type="transmembrane region" description="Helical" evidence="2">
    <location>
        <begin position="258"/>
        <end position="277"/>
    </location>
</feature>
<keyword evidence="2" id="KW-1133">Transmembrane helix</keyword>
<name>A0AAJ8JNR5_9TREE</name>